<dbReference type="Proteomes" id="UP000027195">
    <property type="component" value="Unassembled WGS sequence"/>
</dbReference>
<protein>
    <submittedName>
        <fullName evidence="2">Uncharacterized protein</fullName>
    </submittedName>
</protein>
<organism evidence="2 3">
    <name type="scientific">Botryobasidium botryosum (strain FD-172 SS1)</name>
    <dbReference type="NCBI Taxonomy" id="930990"/>
    <lineage>
        <taxon>Eukaryota</taxon>
        <taxon>Fungi</taxon>
        <taxon>Dikarya</taxon>
        <taxon>Basidiomycota</taxon>
        <taxon>Agaricomycotina</taxon>
        <taxon>Agaricomycetes</taxon>
        <taxon>Cantharellales</taxon>
        <taxon>Botryobasidiaceae</taxon>
        <taxon>Botryobasidium</taxon>
    </lineage>
</organism>
<feature type="region of interest" description="Disordered" evidence="1">
    <location>
        <begin position="1"/>
        <end position="34"/>
    </location>
</feature>
<evidence type="ECO:0000313" key="2">
    <source>
        <dbReference type="EMBL" id="KDQ06112.1"/>
    </source>
</evidence>
<sequence>MPSVSTFTEREQNDANGELNANEPHPNSAPAPSNPILNFAYPDACNLASKTVCRLKAYGPAYVHVTAVARMVSEDRKGAREQRNESRKANNLVCAPYSRNAGPARVTRSPDAENELARLLNAANIPQALQLVQEEDTDMGPEAAMAMEHQGSDGVGTNGCDTVLVGWGEIANSICDSLPVNSGINVNIDSPDAAAHVPICTPLPDVLALAEHLRALSIANGKLGFVGAVAGSDVGGGPHETNDVVDVRMRKGWCSSRVCIRPSPPGVRVISLTPFTPSADAIIPPSCASPVLGSRAAHSDARRRQGGAVPAILMALYNIVLHDLTTVSPVSFALYNVYTRY</sequence>
<evidence type="ECO:0000256" key="1">
    <source>
        <dbReference type="SAM" id="MobiDB-lite"/>
    </source>
</evidence>
<proteinExistence type="predicted"/>
<keyword evidence="3" id="KW-1185">Reference proteome</keyword>
<dbReference type="InParanoid" id="A0A067M2K6"/>
<accession>A0A067M2K6</accession>
<dbReference type="EMBL" id="KL198155">
    <property type="protein sequence ID" value="KDQ06112.1"/>
    <property type="molecule type" value="Genomic_DNA"/>
</dbReference>
<gene>
    <name evidence="2" type="ORF">BOTBODRAFT_181891</name>
</gene>
<dbReference type="AlphaFoldDB" id="A0A067M2K6"/>
<evidence type="ECO:0000313" key="3">
    <source>
        <dbReference type="Proteomes" id="UP000027195"/>
    </source>
</evidence>
<dbReference type="HOGENOM" id="CLU_813770_0_0_1"/>
<reference evidence="3" key="1">
    <citation type="journal article" date="2014" name="Proc. Natl. Acad. Sci. U.S.A.">
        <title>Extensive sampling of basidiomycete genomes demonstrates inadequacy of the white-rot/brown-rot paradigm for wood decay fungi.</title>
        <authorList>
            <person name="Riley R."/>
            <person name="Salamov A.A."/>
            <person name="Brown D.W."/>
            <person name="Nagy L.G."/>
            <person name="Floudas D."/>
            <person name="Held B.W."/>
            <person name="Levasseur A."/>
            <person name="Lombard V."/>
            <person name="Morin E."/>
            <person name="Otillar R."/>
            <person name="Lindquist E.A."/>
            <person name="Sun H."/>
            <person name="LaButti K.M."/>
            <person name="Schmutz J."/>
            <person name="Jabbour D."/>
            <person name="Luo H."/>
            <person name="Baker S.E."/>
            <person name="Pisabarro A.G."/>
            <person name="Walton J.D."/>
            <person name="Blanchette R.A."/>
            <person name="Henrissat B."/>
            <person name="Martin F."/>
            <person name="Cullen D."/>
            <person name="Hibbett D.S."/>
            <person name="Grigoriev I.V."/>
        </authorList>
    </citation>
    <scope>NUCLEOTIDE SEQUENCE [LARGE SCALE GENOMIC DNA]</scope>
    <source>
        <strain evidence="3">FD-172 SS1</strain>
    </source>
</reference>
<name>A0A067M2K6_BOTB1</name>